<sequence>MSAILATHKHQDGPRVVALLRPLTKHPILRERILTQDVLETLVQLLDTIVEKSKGSFGQAMDGLNCLLQCEDTRLTLVEKLGANPPDSDQSRLSQILEVDDSHLLIAALRMVLTLARIPEARAVCSVVKPRIKKLATKHEGLVGQLAVEILLALHEQNDRNQLNIHNTRVRVNLASVLVRLNLERHDPADGEGRSVDPGQKILRHLFGLDATQLSDDQKRLIGELKKAVEKGNARERTAATMTLLKLCETAIIRTQLCEIDMLDVFISQLRRDMKEFLGDNEDLPKRIVGMLRLDYFDDAVGPVEGFQIFGDFMQHADLREKIEDYKITEVLNTKLGKGKPKEIRTSLICLDIFRSFDQNGPWTAELVDRSLKRLSDQEWKTQKAGVAILSALAQTGME</sequence>
<proteinExistence type="predicted"/>
<protein>
    <submittedName>
        <fullName evidence="1">Uncharacterized protein</fullName>
    </submittedName>
</protein>
<keyword evidence="2" id="KW-1185">Reference proteome</keyword>
<dbReference type="SUPFAM" id="SSF48371">
    <property type="entry name" value="ARM repeat"/>
    <property type="match status" value="1"/>
</dbReference>
<dbReference type="Gene3D" id="1.25.10.10">
    <property type="entry name" value="Leucine-rich Repeat Variant"/>
    <property type="match status" value="1"/>
</dbReference>
<gene>
    <name evidence="1" type="ORF">L210DRAFT_3059908</name>
</gene>
<name>A0AAD4GHG5_BOLED</name>
<organism evidence="1 2">
    <name type="scientific">Boletus edulis BED1</name>
    <dbReference type="NCBI Taxonomy" id="1328754"/>
    <lineage>
        <taxon>Eukaryota</taxon>
        <taxon>Fungi</taxon>
        <taxon>Dikarya</taxon>
        <taxon>Basidiomycota</taxon>
        <taxon>Agaricomycotina</taxon>
        <taxon>Agaricomycetes</taxon>
        <taxon>Agaricomycetidae</taxon>
        <taxon>Boletales</taxon>
        <taxon>Boletineae</taxon>
        <taxon>Boletaceae</taxon>
        <taxon>Boletoideae</taxon>
        <taxon>Boletus</taxon>
    </lineage>
</organism>
<dbReference type="InterPro" id="IPR016024">
    <property type="entry name" value="ARM-type_fold"/>
</dbReference>
<dbReference type="InterPro" id="IPR011989">
    <property type="entry name" value="ARM-like"/>
</dbReference>
<comment type="caution">
    <text evidence="1">The sequence shown here is derived from an EMBL/GenBank/DDBJ whole genome shotgun (WGS) entry which is preliminary data.</text>
</comment>
<dbReference type="AlphaFoldDB" id="A0AAD4GHG5"/>
<evidence type="ECO:0000313" key="1">
    <source>
        <dbReference type="EMBL" id="KAF8445037.1"/>
    </source>
</evidence>
<accession>A0AAD4GHG5</accession>
<evidence type="ECO:0000313" key="2">
    <source>
        <dbReference type="Proteomes" id="UP001194468"/>
    </source>
</evidence>
<reference evidence="1" key="2">
    <citation type="journal article" date="2020" name="Nat. Commun.">
        <title>Large-scale genome sequencing of mycorrhizal fungi provides insights into the early evolution of symbiotic traits.</title>
        <authorList>
            <person name="Miyauchi S."/>
            <person name="Kiss E."/>
            <person name="Kuo A."/>
            <person name="Drula E."/>
            <person name="Kohler A."/>
            <person name="Sanchez-Garcia M."/>
            <person name="Morin E."/>
            <person name="Andreopoulos B."/>
            <person name="Barry K.W."/>
            <person name="Bonito G."/>
            <person name="Buee M."/>
            <person name="Carver A."/>
            <person name="Chen C."/>
            <person name="Cichocki N."/>
            <person name="Clum A."/>
            <person name="Culley D."/>
            <person name="Crous P.W."/>
            <person name="Fauchery L."/>
            <person name="Girlanda M."/>
            <person name="Hayes R.D."/>
            <person name="Keri Z."/>
            <person name="LaButti K."/>
            <person name="Lipzen A."/>
            <person name="Lombard V."/>
            <person name="Magnuson J."/>
            <person name="Maillard F."/>
            <person name="Murat C."/>
            <person name="Nolan M."/>
            <person name="Ohm R.A."/>
            <person name="Pangilinan J."/>
            <person name="Pereira M.F."/>
            <person name="Perotto S."/>
            <person name="Peter M."/>
            <person name="Pfister S."/>
            <person name="Riley R."/>
            <person name="Sitrit Y."/>
            <person name="Stielow J.B."/>
            <person name="Szollosi G."/>
            <person name="Zifcakova L."/>
            <person name="Stursova M."/>
            <person name="Spatafora J.W."/>
            <person name="Tedersoo L."/>
            <person name="Vaario L.M."/>
            <person name="Yamada A."/>
            <person name="Yan M."/>
            <person name="Wang P."/>
            <person name="Xu J."/>
            <person name="Bruns T."/>
            <person name="Baldrian P."/>
            <person name="Vilgalys R."/>
            <person name="Dunand C."/>
            <person name="Henrissat B."/>
            <person name="Grigoriev I.V."/>
            <person name="Hibbett D."/>
            <person name="Nagy L.G."/>
            <person name="Martin F.M."/>
        </authorList>
    </citation>
    <scope>NUCLEOTIDE SEQUENCE</scope>
    <source>
        <strain evidence="1">BED1</strain>
    </source>
</reference>
<dbReference type="Proteomes" id="UP001194468">
    <property type="component" value="Unassembled WGS sequence"/>
</dbReference>
<reference evidence="1" key="1">
    <citation type="submission" date="2019-10" db="EMBL/GenBank/DDBJ databases">
        <authorList>
            <consortium name="DOE Joint Genome Institute"/>
            <person name="Kuo A."/>
            <person name="Miyauchi S."/>
            <person name="Kiss E."/>
            <person name="Drula E."/>
            <person name="Kohler A."/>
            <person name="Sanchez-Garcia M."/>
            <person name="Andreopoulos B."/>
            <person name="Barry K.W."/>
            <person name="Bonito G."/>
            <person name="Buee M."/>
            <person name="Carver A."/>
            <person name="Chen C."/>
            <person name="Cichocki N."/>
            <person name="Clum A."/>
            <person name="Culley D."/>
            <person name="Crous P.W."/>
            <person name="Fauchery L."/>
            <person name="Girlanda M."/>
            <person name="Hayes R."/>
            <person name="Keri Z."/>
            <person name="LaButti K."/>
            <person name="Lipzen A."/>
            <person name="Lombard V."/>
            <person name="Magnuson J."/>
            <person name="Maillard F."/>
            <person name="Morin E."/>
            <person name="Murat C."/>
            <person name="Nolan M."/>
            <person name="Ohm R."/>
            <person name="Pangilinan J."/>
            <person name="Pereira M."/>
            <person name="Perotto S."/>
            <person name="Peter M."/>
            <person name="Riley R."/>
            <person name="Sitrit Y."/>
            <person name="Stielow B."/>
            <person name="Szollosi G."/>
            <person name="Zifcakova L."/>
            <person name="Stursova M."/>
            <person name="Spatafora J.W."/>
            <person name="Tedersoo L."/>
            <person name="Vaario L.-M."/>
            <person name="Yamada A."/>
            <person name="Yan M."/>
            <person name="Wang P."/>
            <person name="Xu J."/>
            <person name="Bruns T."/>
            <person name="Baldrian P."/>
            <person name="Vilgalys R."/>
            <person name="Henrissat B."/>
            <person name="Grigoriev I.V."/>
            <person name="Hibbett D."/>
            <person name="Nagy L.G."/>
            <person name="Martin F.M."/>
        </authorList>
    </citation>
    <scope>NUCLEOTIDE SEQUENCE</scope>
    <source>
        <strain evidence="1">BED1</strain>
    </source>
</reference>
<dbReference type="EMBL" id="WHUW01000006">
    <property type="protein sequence ID" value="KAF8445037.1"/>
    <property type="molecule type" value="Genomic_DNA"/>
</dbReference>